<dbReference type="InterPro" id="IPR001646">
    <property type="entry name" value="5peptide_repeat"/>
</dbReference>
<reference evidence="3" key="4">
    <citation type="submission" date="2020-09" db="EMBL/GenBank/DDBJ databases">
        <authorList>
            <person name="Sun Q."/>
            <person name="Zhou Y."/>
        </authorList>
    </citation>
    <scope>NUCLEOTIDE SEQUENCE</scope>
    <source>
        <strain evidence="3">CGMCC 4.7206</strain>
    </source>
</reference>
<gene>
    <name evidence="2" type="ORF">GCM10009545_20580</name>
    <name evidence="3" type="ORF">GCM10011581_22820</name>
</gene>
<dbReference type="InterPro" id="IPR051082">
    <property type="entry name" value="Pentapeptide-BTB/POZ_domain"/>
</dbReference>
<comment type="caution">
    <text evidence="3">The sequence shown here is derived from an EMBL/GenBank/DDBJ whole genome shotgun (WGS) entry which is preliminary data.</text>
</comment>
<organism evidence="3 4">
    <name type="scientific">Saccharopolyspora thermophila</name>
    <dbReference type="NCBI Taxonomy" id="89367"/>
    <lineage>
        <taxon>Bacteria</taxon>
        <taxon>Bacillati</taxon>
        <taxon>Actinomycetota</taxon>
        <taxon>Actinomycetes</taxon>
        <taxon>Pseudonocardiales</taxon>
        <taxon>Pseudonocardiaceae</taxon>
        <taxon>Saccharopolyspora</taxon>
    </lineage>
</organism>
<dbReference type="EMBL" id="BMMT01000006">
    <property type="protein sequence ID" value="GGI85167.1"/>
    <property type="molecule type" value="Genomic_DNA"/>
</dbReference>
<dbReference type="SUPFAM" id="SSF141571">
    <property type="entry name" value="Pentapeptide repeat-like"/>
    <property type="match status" value="1"/>
</dbReference>
<dbReference type="Pfam" id="PF00805">
    <property type="entry name" value="Pentapeptide"/>
    <property type="match status" value="2"/>
</dbReference>
<protein>
    <submittedName>
        <fullName evidence="2">Pentapeptide repeat-containing protein</fullName>
    </submittedName>
</protein>
<name>A0A917JSV7_9PSEU</name>
<evidence type="ECO:0000256" key="1">
    <source>
        <dbReference type="SAM" id="MobiDB-lite"/>
    </source>
</evidence>
<evidence type="ECO:0000313" key="3">
    <source>
        <dbReference type="EMBL" id="GGI85167.1"/>
    </source>
</evidence>
<dbReference type="Gene3D" id="2.160.20.80">
    <property type="entry name" value="E3 ubiquitin-protein ligase SopA"/>
    <property type="match status" value="1"/>
</dbReference>
<keyword evidence="5" id="KW-1185">Reference proteome</keyword>
<evidence type="ECO:0000313" key="4">
    <source>
        <dbReference type="Proteomes" id="UP000597989"/>
    </source>
</evidence>
<dbReference type="PANTHER" id="PTHR14136">
    <property type="entry name" value="BTB_POZ DOMAIN-CONTAINING PROTEIN KCTD9"/>
    <property type="match status" value="1"/>
</dbReference>
<dbReference type="PANTHER" id="PTHR14136:SF17">
    <property type="entry name" value="BTB_POZ DOMAIN-CONTAINING PROTEIN KCTD9"/>
    <property type="match status" value="1"/>
</dbReference>
<dbReference type="Proteomes" id="UP000597989">
    <property type="component" value="Unassembled WGS sequence"/>
</dbReference>
<proteinExistence type="predicted"/>
<evidence type="ECO:0000313" key="5">
    <source>
        <dbReference type="Proteomes" id="UP001500220"/>
    </source>
</evidence>
<reference evidence="2" key="1">
    <citation type="journal article" date="2014" name="Int. J. Syst. Evol. Microbiol.">
        <title>Complete genome of a new Firmicutes species belonging to the dominant human colonic microbiota ('Ruminococcus bicirculans') reveals two chromosomes and a selective capacity to utilize plant glucans.</title>
        <authorList>
            <consortium name="NISC Comparative Sequencing Program"/>
            <person name="Wegmann U."/>
            <person name="Louis P."/>
            <person name="Goesmann A."/>
            <person name="Henrissat B."/>
            <person name="Duncan S.H."/>
            <person name="Flint H.J."/>
        </authorList>
    </citation>
    <scope>NUCLEOTIDE SEQUENCE</scope>
    <source>
        <strain evidence="2">JCM 10664</strain>
    </source>
</reference>
<feature type="region of interest" description="Disordered" evidence="1">
    <location>
        <begin position="264"/>
        <end position="286"/>
    </location>
</feature>
<accession>A0A917JSV7</accession>
<reference evidence="3 4" key="2">
    <citation type="journal article" date="2014" name="Int. J. Syst. Evol. Microbiol.">
        <title>Complete genome sequence of Corynebacterium casei LMG S-19264T (=DSM 44701T), isolated from a smear-ripened cheese.</title>
        <authorList>
            <consortium name="US DOE Joint Genome Institute (JGI-PGF)"/>
            <person name="Walter F."/>
            <person name="Albersmeier A."/>
            <person name="Kalinowski J."/>
            <person name="Ruckert C."/>
        </authorList>
    </citation>
    <scope>NUCLEOTIDE SEQUENCE [LARGE SCALE GENOMIC DNA]</scope>
    <source>
        <strain evidence="3 4">CGMCC 4.7206</strain>
    </source>
</reference>
<reference evidence="5" key="3">
    <citation type="journal article" date="2019" name="Int. J. Syst. Evol. Microbiol.">
        <title>The Global Catalogue of Microorganisms (GCM) 10K type strain sequencing project: providing services to taxonomists for standard genome sequencing and annotation.</title>
        <authorList>
            <consortium name="The Broad Institute Genomics Platform"/>
            <consortium name="The Broad Institute Genome Sequencing Center for Infectious Disease"/>
            <person name="Wu L."/>
            <person name="Ma J."/>
        </authorList>
    </citation>
    <scope>NUCLEOTIDE SEQUENCE [LARGE SCALE GENOMIC DNA]</scope>
    <source>
        <strain evidence="5">JCM 10664</strain>
    </source>
</reference>
<dbReference type="Proteomes" id="UP001500220">
    <property type="component" value="Unassembled WGS sequence"/>
</dbReference>
<dbReference type="AlphaFoldDB" id="A0A917JSV7"/>
<sequence>MSDRGDPMPGRQDLRADCGRCAGLCCVVPAFTASADFAVDKPAGQPCRNLLADFRCGIHDRLRDRGFLGCVVFDCFGAGQQVTQVTFGGRTWRDEPGLAPSMFAVFTVMRQLQELRWYLTESLELLPRGPLRDEVSAALERTARLVSAPAAELESFDGAAYRQEVGQLLGRVSESAREGLRGADRRGADLIGAKLRGADLRGVSLRGAYLIGADLRGADLRHADLLGADLRAADLGGADLRGSIFLTQPQLDAARGDAATALPAALTRPRHWSSSAAPQSRRKRRR</sequence>
<evidence type="ECO:0000313" key="2">
    <source>
        <dbReference type="EMBL" id="GAA0518409.1"/>
    </source>
</evidence>
<reference evidence="2" key="5">
    <citation type="submission" date="2023-12" db="EMBL/GenBank/DDBJ databases">
        <authorList>
            <person name="Sun Q."/>
            <person name="Inoue M."/>
        </authorList>
    </citation>
    <scope>NUCLEOTIDE SEQUENCE</scope>
    <source>
        <strain evidence="2">JCM 10664</strain>
    </source>
</reference>
<dbReference type="EMBL" id="BAAAHC010000008">
    <property type="protein sequence ID" value="GAA0518409.1"/>
    <property type="molecule type" value="Genomic_DNA"/>
</dbReference>